<dbReference type="InterPro" id="IPR000873">
    <property type="entry name" value="AMP-dep_synth/lig_dom"/>
</dbReference>
<dbReference type="EMBL" id="DXGK01000122">
    <property type="protein sequence ID" value="HIW70843.1"/>
    <property type="molecule type" value="Genomic_DNA"/>
</dbReference>
<evidence type="ECO:0000256" key="1">
    <source>
        <dbReference type="ARBA" id="ARBA00022490"/>
    </source>
</evidence>
<dbReference type="InterPro" id="IPR025110">
    <property type="entry name" value="AMP-bd_C"/>
</dbReference>
<dbReference type="Pfam" id="PF00501">
    <property type="entry name" value="AMP-binding"/>
    <property type="match status" value="1"/>
</dbReference>
<dbReference type="GO" id="GO:0047473">
    <property type="term" value="F:D-alanine [D-alanyl carrier protein] ligase activity"/>
    <property type="evidence" value="ECO:0007669"/>
    <property type="project" value="InterPro"/>
</dbReference>
<name>A0A9D1U3H5_9LACO</name>
<dbReference type="Gene3D" id="3.40.50.12780">
    <property type="entry name" value="N-terminal domain of ligase-like"/>
    <property type="match status" value="1"/>
</dbReference>
<dbReference type="Pfam" id="PF13193">
    <property type="entry name" value="AMP-binding_C"/>
    <property type="match status" value="1"/>
</dbReference>
<evidence type="ECO:0000259" key="7">
    <source>
        <dbReference type="Pfam" id="PF00501"/>
    </source>
</evidence>
<feature type="domain" description="AMP-binding enzyme C-terminal" evidence="8">
    <location>
        <begin position="392"/>
        <end position="468"/>
    </location>
</feature>
<dbReference type="EC" id="6.1.1.13" evidence="9"/>
<evidence type="ECO:0000256" key="5">
    <source>
        <dbReference type="ARBA" id="ARBA00054605"/>
    </source>
</evidence>
<feature type="domain" description="AMP-dependent synthetase/ligase" evidence="7">
    <location>
        <begin position="1"/>
        <end position="334"/>
    </location>
</feature>
<dbReference type="NCBIfam" id="NF003417">
    <property type="entry name" value="PRK04813.1"/>
    <property type="match status" value="1"/>
</dbReference>
<sequence length="480" mass="53509">YRDLLEDSNSLAAWLDQQKHVPAGSPILFYGDHQFEMVAGFIGGIKSGHAYIPVETNTALPRLQSIINTAQPRLVVAIDDFPVEKLDYDGAVINRFELNKVFDQHQPYEMDHEVLGDQPFYILFTSGTTGSPKGVPISHTNISSFASWMLGPSFNIPAEQTFLGQTPFSFDVSHMYWLTAVLSGGTIKALPLTVVQNFGQMFQVLPSLKVNVFVGTPSFGEMLLLSRDFNADKMPDLKYFVFCGEELTVGTVRQLFKRFPDAHIFNTYGPTEAAVAVTSCEITKEMVAKDSRLPIGVDKPGVTTSIWKDNKQVTEPGVHGEIIIAGDSVANGYLNNPKKTAQNFFMLDGVKAYRTGDAGFITADGMRHIIGRMDFQIKLHGFRVELDEVRASLERSQYIKQAVAVPKYNRNHQATHLIAYVIAQPNDFESKQELTKAIRDSLKEQIMDYMMPTQFIYVDSFPKSANGKIAVKQLIAEANK</sequence>
<organism evidence="9 10">
    <name type="scientific">Candidatus Limosilactobacillus merdipullorum</name>
    <dbReference type="NCBI Taxonomy" id="2838653"/>
    <lineage>
        <taxon>Bacteria</taxon>
        <taxon>Bacillati</taxon>
        <taxon>Bacillota</taxon>
        <taxon>Bacilli</taxon>
        <taxon>Lactobacillales</taxon>
        <taxon>Lactobacillaceae</taxon>
        <taxon>Limosilactobacillus</taxon>
    </lineage>
</organism>
<dbReference type="SUPFAM" id="SSF56801">
    <property type="entry name" value="Acetyl-CoA synthetase-like"/>
    <property type="match status" value="1"/>
</dbReference>
<keyword evidence="3" id="KW-0547">Nucleotide-binding</keyword>
<keyword evidence="1" id="KW-0963">Cytoplasm</keyword>
<reference evidence="9" key="2">
    <citation type="submission" date="2021-04" db="EMBL/GenBank/DDBJ databases">
        <authorList>
            <person name="Gilroy R."/>
        </authorList>
    </citation>
    <scope>NUCLEOTIDE SEQUENCE</scope>
    <source>
        <strain evidence="9">ChiHejej3B27-2180</strain>
    </source>
</reference>
<dbReference type="GO" id="GO:0005524">
    <property type="term" value="F:ATP binding"/>
    <property type="evidence" value="ECO:0007669"/>
    <property type="project" value="UniProtKB-KW"/>
</dbReference>
<dbReference type="InterPro" id="IPR010072">
    <property type="entry name" value="DltA"/>
</dbReference>
<feature type="non-terminal residue" evidence="9">
    <location>
        <position position="1"/>
    </location>
</feature>
<evidence type="ECO:0000313" key="10">
    <source>
        <dbReference type="Proteomes" id="UP000886878"/>
    </source>
</evidence>
<dbReference type="HAMAP" id="MF_00593">
    <property type="entry name" value="DltA"/>
    <property type="match status" value="1"/>
</dbReference>
<dbReference type="PROSITE" id="PS00455">
    <property type="entry name" value="AMP_BINDING"/>
    <property type="match status" value="1"/>
</dbReference>
<keyword evidence="2 9" id="KW-0436">Ligase</keyword>
<evidence type="ECO:0000256" key="6">
    <source>
        <dbReference type="ARBA" id="ARBA00061336"/>
    </source>
</evidence>
<dbReference type="InterPro" id="IPR042099">
    <property type="entry name" value="ANL_N_sf"/>
</dbReference>
<gene>
    <name evidence="9" type="primary">dltA</name>
    <name evidence="9" type="ORF">H9876_05715</name>
</gene>
<proteinExistence type="inferred from homology"/>
<dbReference type="CDD" id="cd05945">
    <property type="entry name" value="DltA"/>
    <property type="match status" value="1"/>
</dbReference>
<dbReference type="InterPro" id="IPR045851">
    <property type="entry name" value="AMP-bd_C_sf"/>
</dbReference>
<accession>A0A9D1U3H5</accession>
<evidence type="ECO:0000256" key="4">
    <source>
        <dbReference type="ARBA" id="ARBA00022840"/>
    </source>
</evidence>
<dbReference type="PANTHER" id="PTHR45398">
    <property type="match status" value="1"/>
</dbReference>
<protein>
    <submittedName>
        <fullName evidence="9">D-alanine--poly(Phosphoribitol) ligase subunit DltA</fullName>
        <ecNumber evidence="9">6.1.1.13</ecNumber>
    </submittedName>
</protein>
<comment type="caution">
    <text evidence="9">The sequence shown here is derived from an EMBL/GenBank/DDBJ whole genome shotgun (WGS) entry which is preliminary data.</text>
</comment>
<reference evidence="9" key="1">
    <citation type="journal article" date="2021" name="PeerJ">
        <title>Extensive microbial diversity within the chicken gut microbiome revealed by metagenomics and culture.</title>
        <authorList>
            <person name="Gilroy R."/>
            <person name="Ravi A."/>
            <person name="Getino M."/>
            <person name="Pursley I."/>
            <person name="Horton D.L."/>
            <person name="Alikhan N.F."/>
            <person name="Baker D."/>
            <person name="Gharbi K."/>
            <person name="Hall N."/>
            <person name="Watson M."/>
            <person name="Adriaenssens E.M."/>
            <person name="Foster-Nyarko E."/>
            <person name="Jarju S."/>
            <person name="Secka A."/>
            <person name="Antonio M."/>
            <person name="Oren A."/>
            <person name="Chaudhuri R.R."/>
            <person name="La Ragione R."/>
            <person name="Hildebrand F."/>
            <person name="Pallen M.J."/>
        </authorList>
    </citation>
    <scope>NUCLEOTIDE SEQUENCE</scope>
    <source>
        <strain evidence="9">ChiHejej3B27-2180</strain>
    </source>
</reference>
<dbReference type="InterPro" id="IPR044507">
    <property type="entry name" value="DltA-like"/>
</dbReference>
<dbReference type="Proteomes" id="UP000886878">
    <property type="component" value="Unassembled WGS sequence"/>
</dbReference>
<keyword evidence="4" id="KW-0067">ATP-binding</keyword>
<dbReference type="AlphaFoldDB" id="A0A9D1U3H5"/>
<evidence type="ECO:0000256" key="2">
    <source>
        <dbReference type="ARBA" id="ARBA00022598"/>
    </source>
</evidence>
<dbReference type="GO" id="GO:0070395">
    <property type="term" value="P:lipoteichoic acid biosynthetic process"/>
    <property type="evidence" value="ECO:0007669"/>
    <property type="project" value="InterPro"/>
</dbReference>
<dbReference type="NCBIfam" id="TIGR01734">
    <property type="entry name" value="D-ala-DACP-lig"/>
    <property type="match status" value="1"/>
</dbReference>
<evidence type="ECO:0000313" key="9">
    <source>
        <dbReference type="EMBL" id="HIW70843.1"/>
    </source>
</evidence>
<dbReference type="PANTHER" id="PTHR45398:SF1">
    <property type="entry name" value="ENZYME, PUTATIVE (JCVI)-RELATED"/>
    <property type="match status" value="1"/>
</dbReference>
<evidence type="ECO:0000259" key="8">
    <source>
        <dbReference type="Pfam" id="PF13193"/>
    </source>
</evidence>
<comment type="similarity">
    <text evidence="6">Belongs to the ATP-dependent AMP-binding enzyme family. DltA subfamily.</text>
</comment>
<evidence type="ECO:0000256" key="3">
    <source>
        <dbReference type="ARBA" id="ARBA00022741"/>
    </source>
</evidence>
<dbReference type="InterPro" id="IPR020845">
    <property type="entry name" value="AMP-binding_CS"/>
</dbReference>
<dbReference type="Gene3D" id="3.30.300.30">
    <property type="match status" value="1"/>
</dbReference>
<dbReference type="FunFam" id="3.30.300.30:FF:000012">
    <property type="entry name" value="D-alanine--D-alanyl carrier protein ligase"/>
    <property type="match status" value="1"/>
</dbReference>
<comment type="function">
    <text evidence="5">Catalyzes the first step in the D-alanylation of lipoteichoic acid (LTA), the activation of D-alanine and its transfer onto the D-alanyl carrier protein (Dcp) DltC. In an ATP-dependent two-step reaction, forms a high energy D-alanyl-AMP intermediate, followed by transfer of the D-alanyl residue as a thiol ester to the phosphopantheinyl prosthetic group of the Dcp. D-alanylation of LTA plays an important role in modulating the properties of the cell wall in Gram-positive bacteria, influencing the net charge of the cell wall.</text>
</comment>